<feature type="domain" description="Pre-mRNA-splicing helicase BRR2-like plug" evidence="2">
    <location>
        <begin position="105"/>
        <end position="160"/>
    </location>
</feature>
<feature type="compositionally biased region" description="Acidic residues" evidence="1">
    <location>
        <begin position="221"/>
        <end position="230"/>
    </location>
</feature>
<reference evidence="3" key="2">
    <citation type="submission" date="2022-06" db="UniProtKB">
        <authorList>
            <consortium name="EnsemblMetazoa"/>
        </authorList>
    </citation>
    <scope>IDENTIFICATION</scope>
    <source>
        <strain evidence="3">DF5081</strain>
    </source>
</reference>
<evidence type="ECO:0000313" key="4">
    <source>
        <dbReference type="Proteomes" id="UP000005237"/>
    </source>
</evidence>
<feature type="region of interest" description="Disordered" evidence="1">
    <location>
        <begin position="187"/>
        <end position="244"/>
    </location>
</feature>
<dbReference type="Pfam" id="PF21188">
    <property type="entry name" value="BRR2_plug"/>
    <property type="match status" value="1"/>
</dbReference>
<feature type="region of interest" description="Disordered" evidence="1">
    <location>
        <begin position="54"/>
        <end position="81"/>
    </location>
</feature>
<evidence type="ECO:0000313" key="3">
    <source>
        <dbReference type="EnsemblMetazoa" id="CJA05887.1"/>
    </source>
</evidence>
<dbReference type="Proteomes" id="UP000005237">
    <property type="component" value="Unassembled WGS sequence"/>
</dbReference>
<dbReference type="EnsemblMetazoa" id="CJA05887.1">
    <property type="protein sequence ID" value="CJA05887.1"/>
    <property type="gene ID" value="WBGene00125091"/>
</dbReference>
<organism evidence="3 4">
    <name type="scientific">Caenorhabditis japonica</name>
    <dbReference type="NCBI Taxonomy" id="281687"/>
    <lineage>
        <taxon>Eukaryota</taxon>
        <taxon>Metazoa</taxon>
        <taxon>Ecdysozoa</taxon>
        <taxon>Nematoda</taxon>
        <taxon>Chromadorea</taxon>
        <taxon>Rhabditida</taxon>
        <taxon>Rhabditina</taxon>
        <taxon>Rhabditomorpha</taxon>
        <taxon>Rhabditoidea</taxon>
        <taxon>Rhabditidae</taxon>
        <taxon>Peloderinae</taxon>
        <taxon>Caenorhabditis</taxon>
    </lineage>
</organism>
<evidence type="ECO:0000256" key="1">
    <source>
        <dbReference type="SAM" id="MobiDB-lite"/>
    </source>
</evidence>
<evidence type="ECO:0000259" key="2">
    <source>
        <dbReference type="Pfam" id="PF21188"/>
    </source>
</evidence>
<proteinExistence type="predicted"/>
<dbReference type="InterPro" id="IPR048863">
    <property type="entry name" value="BRR2_plug"/>
</dbReference>
<protein>
    <recommendedName>
        <fullName evidence="2">Pre-mRNA-splicing helicase BRR2-like plug domain-containing protein</fullName>
    </recommendedName>
</protein>
<dbReference type="AlphaFoldDB" id="A0A8R1HT44"/>
<name>A0A8R1HT44_CAEJA</name>
<reference evidence="4" key="1">
    <citation type="submission" date="2010-08" db="EMBL/GenBank/DDBJ databases">
        <authorList>
            <consortium name="Caenorhabditis japonica Sequencing Consortium"/>
            <person name="Wilson R.K."/>
        </authorList>
    </citation>
    <scope>NUCLEOTIDE SEQUENCE [LARGE SCALE GENOMIC DNA]</scope>
    <source>
        <strain evidence="4">DF5081</strain>
    </source>
</reference>
<sequence length="244" mass="27762">MADELARIQQYEYRQNSNLVLSVDYNLTDRRGREEPTGEVLPITDKEMRRMKMGDRAIKSKAPVQEQKKKRKRKDDDRTLRQFGKSVLGDNTELMGAYKPRTQETKQTYEVILAFIHEAIGDVPREVLCGAADEVLITLKNDKIREKEKKKEVETLLGSLTDERTAVLINLAKKITDFSIEEENKVEGDEIDENEGVNVQFDSDEEEEDGGMVNEIKGDSDQSEDEDGVDTDYTATLKGDGHLT</sequence>
<keyword evidence="4" id="KW-1185">Reference proteome</keyword>
<accession>A0A8R1HT44</accession>